<dbReference type="RefSeq" id="WP_196198286.1">
    <property type="nucleotide sequence ID" value="NZ_JADPRT010000021.1"/>
</dbReference>
<dbReference type="GO" id="GO:0003700">
    <property type="term" value="F:DNA-binding transcription factor activity"/>
    <property type="evidence" value="ECO:0007669"/>
    <property type="project" value="InterPro"/>
</dbReference>
<evidence type="ECO:0000256" key="2">
    <source>
        <dbReference type="ARBA" id="ARBA00023125"/>
    </source>
</evidence>
<reference evidence="5" key="1">
    <citation type="submission" date="2020-11" db="EMBL/GenBank/DDBJ databases">
        <title>Isolation and identification of active actinomycetes.</title>
        <authorList>
            <person name="Yu B."/>
        </authorList>
    </citation>
    <scope>NUCLEOTIDE SEQUENCE</scope>
    <source>
        <strain evidence="5">NEAU-YB345</strain>
    </source>
</reference>
<dbReference type="PRINTS" id="PR00035">
    <property type="entry name" value="HTHGNTR"/>
</dbReference>
<evidence type="ECO:0000313" key="5">
    <source>
        <dbReference type="EMBL" id="MBF9073310.1"/>
    </source>
</evidence>
<dbReference type="EMBL" id="JADPRT010000021">
    <property type="protein sequence ID" value="MBF9073310.1"/>
    <property type="molecule type" value="Genomic_DNA"/>
</dbReference>
<dbReference type="PROSITE" id="PS50949">
    <property type="entry name" value="HTH_GNTR"/>
    <property type="match status" value="1"/>
</dbReference>
<dbReference type="GO" id="GO:0003677">
    <property type="term" value="F:DNA binding"/>
    <property type="evidence" value="ECO:0007669"/>
    <property type="project" value="UniProtKB-KW"/>
</dbReference>
<evidence type="ECO:0000313" key="6">
    <source>
        <dbReference type="Proteomes" id="UP000657385"/>
    </source>
</evidence>
<dbReference type="AlphaFoldDB" id="A0A931FIH4"/>
<sequence>MAARHEEIADALRQAIDLGEYPVGGMLPTETELSARYAVSRGTVRQAVAALTAEGRIGSRQGARRVVLGSRRSQSFAELRSFAQWAKAMGHTATGRVIHQFRRPATVEDAQRLQIAPGEEVLQVLRVRGLDGEPVLLERNVYAQWMADAVERLPAECESVVQALYDDIGMIFAYGEHVIDAVAAGAEDARLLDIRRGSPLLRIRRMTTTPAGRPIEWSDDRYVSGTVSFAVANSIGSNPLARQSGQS</sequence>
<dbReference type="Gene3D" id="3.40.1410.10">
    <property type="entry name" value="Chorismate lyase-like"/>
    <property type="match status" value="1"/>
</dbReference>
<evidence type="ECO:0000259" key="4">
    <source>
        <dbReference type="PROSITE" id="PS50949"/>
    </source>
</evidence>
<keyword evidence="1" id="KW-0805">Transcription regulation</keyword>
<gene>
    <name evidence="5" type="ORF">I2501_35385</name>
</gene>
<dbReference type="InterPro" id="IPR036390">
    <property type="entry name" value="WH_DNA-bd_sf"/>
</dbReference>
<dbReference type="PANTHER" id="PTHR44846">
    <property type="entry name" value="MANNOSYL-D-GLYCERATE TRANSPORT/METABOLISM SYSTEM REPRESSOR MNGR-RELATED"/>
    <property type="match status" value="1"/>
</dbReference>
<dbReference type="SUPFAM" id="SSF46785">
    <property type="entry name" value="Winged helix' DNA-binding domain"/>
    <property type="match status" value="1"/>
</dbReference>
<dbReference type="InterPro" id="IPR050679">
    <property type="entry name" value="Bact_HTH_transcr_reg"/>
</dbReference>
<organism evidence="5 6">
    <name type="scientific">Streptacidiphilus fuscans</name>
    <dbReference type="NCBI Taxonomy" id="2789292"/>
    <lineage>
        <taxon>Bacteria</taxon>
        <taxon>Bacillati</taxon>
        <taxon>Actinomycetota</taxon>
        <taxon>Actinomycetes</taxon>
        <taxon>Kitasatosporales</taxon>
        <taxon>Streptomycetaceae</taxon>
        <taxon>Streptacidiphilus</taxon>
    </lineage>
</organism>
<keyword evidence="3" id="KW-0804">Transcription</keyword>
<keyword evidence="6" id="KW-1185">Reference proteome</keyword>
<dbReference type="InterPro" id="IPR036388">
    <property type="entry name" value="WH-like_DNA-bd_sf"/>
</dbReference>
<dbReference type="Proteomes" id="UP000657385">
    <property type="component" value="Unassembled WGS sequence"/>
</dbReference>
<dbReference type="Gene3D" id="1.10.10.10">
    <property type="entry name" value="Winged helix-like DNA-binding domain superfamily/Winged helix DNA-binding domain"/>
    <property type="match status" value="1"/>
</dbReference>
<proteinExistence type="predicted"/>
<dbReference type="SMART" id="SM00345">
    <property type="entry name" value="HTH_GNTR"/>
    <property type="match status" value="1"/>
</dbReference>
<evidence type="ECO:0000256" key="1">
    <source>
        <dbReference type="ARBA" id="ARBA00023015"/>
    </source>
</evidence>
<feature type="domain" description="HTH gntR-type" evidence="4">
    <location>
        <begin position="2"/>
        <end position="71"/>
    </location>
</feature>
<comment type="caution">
    <text evidence="5">The sequence shown here is derived from an EMBL/GenBank/DDBJ whole genome shotgun (WGS) entry which is preliminary data.</text>
</comment>
<dbReference type="Pfam" id="PF00392">
    <property type="entry name" value="GntR"/>
    <property type="match status" value="1"/>
</dbReference>
<dbReference type="SMART" id="SM00866">
    <property type="entry name" value="UTRA"/>
    <property type="match status" value="1"/>
</dbReference>
<dbReference type="SUPFAM" id="SSF64288">
    <property type="entry name" value="Chorismate lyase-like"/>
    <property type="match status" value="1"/>
</dbReference>
<protein>
    <submittedName>
        <fullName evidence="5">GntR family transcriptional regulator</fullName>
    </submittedName>
</protein>
<dbReference type="InterPro" id="IPR028978">
    <property type="entry name" value="Chorismate_lyase_/UTRA_dom_sf"/>
</dbReference>
<dbReference type="InterPro" id="IPR011663">
    <property type="entry name" value="UTRA"/>
</dbReference>
<dbReference type="CDD" id="cd07377">
    <property type="entry name" value="WHTH_GntR"/>
    <property type="match status" value="1"/>
</dbReference>
<name>A0A931FIH4_9ACTN</name>
<accession>A0A931FIH4</accession>
<evidence type="ECO:0000256" key="3">
    <source>
        <dbReference type="ARBA" id="ARBA00023163"/>
    </source>
</evidence>
<dbReference type="InterPro" id="IPR000524">
    <property type="entry name" value="Tscrpt_reg_HTH_GntR"/>
</dbReference>
<dbReference type="Pfam" id="PF07702">
    <property type="entry name" value="UTRA"/>
    <property type="match status" value="1"/>
</dbReference>
<keyword evidence="2" id="KW-0238">DNA-binding</keyword>